<proteinExistence type="predicted"/>
<protein>
    <recommendedName>
        <fullName evidence="5">PHD-type domain-containing protein</fullName>
    </recommendedName>
</protein>
<dbReference type="SUPFAM" id="SSF57903">
    <property type="entry name" value="FYVE/PHD zinc finger"/>
    <property type="match status" value="1"/>
</dbReference>
<keyword evidence="3" id="KW-0862">Zinc</keyword>
<dbReference type="EMBL" id="OU899037">
    <property type="protein sequence ID" value="CAH1737320.1"/>
    <property type="molecule type" value="Genomic_DNA"/>
</dbReference>
<evidence type="ECO:0000256" key="4">
    <source>
        <dbReference type="PROSITE-ProRule" id="PRU00146"/>
    </source>
</evidence>
<dbReference type="Gene3D" id="3.30.40.10">
    <property type="entry name" value="Zinc/RING finger domain, C3HC4 (zinc finger)"/>
    <property type="match status" value="1"/>
</dbReference>
<evidence type="ECO:0000313" key="6">
    <source>
        <dbReference type="EMBL" id="CAH1737320.1"/>
    </source>
</evidence>
<evidence type="ECO:0000313" key="7">
    <source>
        <dbReference type="Proteomes" id="UP001154329"/>
    </source>
</evidence>
<dbReference type="InterPro" id="IPR019787">
    <property type="entry name" value="Znf_PHD-finger"/>
</dbReference>
<accession>A0A9P0NQD8</accession>
<dbReference type="InterPro" id="IPR019786">
    <property type="entry name" value="Zinc_finger_PHD-type_CS"/>
</dbReference>
<dbReference type="AlphaFoldDB" id="A0A9P0NQD8"/>
<keyword evidence="1" id="KW-0479">Metal-binding</keyword>
<evidence type="ECO:0000256" key="3">
    <source>
        <dbReference type="ARBA" id="ARBA00022833"/>
    </source>
</evidence>
<sequence>MFTQSFSKEINVSDLRNTLQHRCLMYSDNISERCIMCAQNRKINFTWIKCNKCQRRVHNVCVGYKFMTKELKNENFTCILCKEYIN</sequence>
<reference evidence="6" key="1">
    <citation type="submission" date="2022-02" db="EMBL/GenBank/DDBJ databases">
        <authorList>
            <person name="King R."/>
        </authorList>
    </citation>
    <scope>NUCLEOTIDE SEQUENCE</scope>
</reference>
<feature type="domain" description="PHD-type" evidence="5">
    <location>
        <begin position="31"/>
        <end position="84"/>
    </location>
</feature>
<evidence type="ECO:0000256" key="1">
    <source>
        <dbReference type="ARBA" id="ARBA00022723"/>
    </source>
</evidence>
<name>A0A9P0NQD8_APHGO</name>
<dbReference type="InterPro" id="IPR001965">
    <property type="entry name" value="Znf_PHD"/>
</dbReference>
<keyword evidence="2 4" id="KW-0863">Zinc-finger</keyword>
<dbReference type="Proteomes" id="UP001154329">
    <property type="component" value="Chromosome 4"/>
</dbReference>
<evidence type="ECO:0000256" key="2">
    <source>
        <dbReference type="ARBA" id="ARBA00022771"/>
    </source>
</evidence>
<dbReference type="PROSITE" id="PS50016">
    <property type="entry name" value="ZF_PHD_2"/>
    <property type="match status" value="1"/>
</dbReference>
<keyword evidence="7" id="KW-1185">Reference proteome</keyword>
<dbReference type="InterPro" id="IPR013083">
    <property type="entry name" value="Znf_RING/FYVE/PHD"/>
</dbReference>
<dbReference type="GO" id="GO:0008270">
    <property type="term" value="F:zinc ion binding"/>
    <property type="evidence" value="ECO:0007669"/>
    <property type="project" value="UniProtKB-KW"/>
</dbReference>
<gene>
    <name evidence="6" type="ORF">APHIGO_LOCUS10879</name>
</gene>
<dbReference type="InterPro" id="IPR011011">
    <property type="entry name" value="Znf_FYVE_PHD"/>
</dbReference>
<dbReference type="Pfam" id="PF00628">
    <property type="entry name" value="PHD"/>
    <property type="match status" value="1"/>
</dbReference>
<organism evidence="6 7">
    <name type="scientific">Aphis gossypii</name>
    <name type="common">Cotton aphid</name>
    <dbReference type="NCBI Taxonomy" id="80765"/>
    <lineage>
        <taxon>Eukaryota</taxon>
        <taxon>Metazoa</taxon>
        <taxon>Ecdysozoa</taxon>
        <taxon>Arthropoda</taxon>
        <taxon>Hexapoda</taxon>
        <taxon>Insecta</taxon>
        <taxon>Pterygota</taxon>
        <taxon>Neoptera</taxon>
        <taxon>Paraneoptera</taxon>
        <taxon>Hemiptera</taxon>
        <taxon>Sternorrhyncha</taxon>
        <taxon>Aphidomorpha</taxon>
        <taxon>Aphidoidea</taxon>
        <taxon>Aphididae</taxon>
        <taxon>Aphidini</taxon>
        <taxon>Aphis</taxon>
        <taxon>Aphis</taxon>
    </lineage>
</organism>
<reference evidence="6" key="2">
    <citation type="submission" date="2022-10" db="EMBL/GenBank/DDBJ databases">
        <authorList>
            <consortium name="ENA_rothamsted_submissions"/>
            <consortium name="culmorum"/>
            <person name="King R."/>
        </authorList>
    </citation>
    <scope>NUCLEOTIDE SEQUENCE</scope>
</reference>
<evidence type="ECO:0000259" key="5">
    <source>
        <dbReference type="PROSITE" id="PS50016"/>
    </source>
</evidence>
<dbReference type="PROSITE" id="PS01359">
    <property type="entry name" value="ZF_PHD_1"/>
    <property type="match status" value="1"/>
</dbReference>
<dbReference type="SMART" id="SM00249">
    <property type="entry name" value="PHD"/>
    <property type="match status" value="1"/>
</dbReference>